<dbReference type="Proteomes" id="UP001153269">
    <property type="component" value="Unassembled WGS sequence"/>
</dbReference>
<feature type="non-terminal residue" evidence="2">
    <location>
        <position position="1"/>
    </location>
</feature>
<reference evidence="2" key="1">
    <citation type="submission" date="2020-03" db="EMBL/GenBank/DDBJ databases">
        <authorList>
            <person name="Weist P."/>
        </authorList>
    </citation>
    <scope>NUCLEOTIDE SEQUENCE</scope>
</reference>
<dbReference type="AlphaFoldDB" id="A0A9N7TSQ7"/>
<feature type="compositionally biased region" description="Basic and acidic residues" evidence="1">
    <location>
        <begin position="12"/>
        <end position="33"/>
    </location>
</feature>
<evidence type="ECO:0000256" key="1">
    <source>
        <dbReference type="SAM" id="MobiDB-lite"/>
    </source>
</evidence>
<comment type="caution">
    <text evidence="2">The sequence shown here is derived from an EMBL/GenBank/DDBJ whole genome shotgun (WGS) entry which is preliminary data.</text>
</comment>
<proteinExistence type="predicted"/>
<keyword evidence="3" id="KW-1185">Reference proteome</keyword>
<gene>
    <name evidence="2" type="ORF">PLEPLA_LOCUS5547</name>
</gene>
<accession>A0A9N7TSQ7</accession>
<evidence type="ECO:0000313" key="2">
    <source>
        <dbReference type="EMBL" id="CAB1417728.1"/>
    </source>
</evidence>
<feature type="compositionally biased region" description="Basic and acidic residues" evidence="1">
    <location>
        <begin position="56"/>
        <end position="86"/>
    </location>
</feature>
<evidence type="ECO:0000313" key="3">
    <source>
        <dbReference type="Proteomes" id="UP001153269"/>
    </source>
</evidence>
<name>A0A9N7TSQ7_PLEPL</name>
<protein>
    <submittedName>
        <fullName evidence="2">Uncharacterized protein</fullName>
    </submittedName>
</protein>
<feature type="region of interest" description="Disordered" evidence="1">
    <location>
        <begin position="1"/>
        <end position="125"/>
    </location>
</feature>
<organism evidence="2 3">
    <name type="scientific">Pleuronectes platessa</name>
    <name type="common">European plaice</name>
    <dbReference type="NCBI Taxonomy" id="8262"/>
    <lineage>
        <taxon>Eukaryota</taxon>
        <taxon>Metazoa</taxon>
        <taxon>Chordata</taxon>
        <taxon>Craniata</taxon>
        <taxon>Vertebrata</taxon>
        <taxon>Euteleostomi</taxon>
        <taxon>Actinopterygii</taxon>
        <taxon>Neopterygii</taxon>
        <taxon>Teleostei</taxon>
        <taxon>Neoteleostei</taxon>
        <taxon>Acanthomorphata</taxon>
        <taxon>Carangaria</taxon>
        <taxon>Pleuronectiformes</taxon>
        <taxon>Pleuronectoidei</taxon>
        <taxon>Pleuronectidae</taxon>
        <taxon>Pleuronectes</taxon>
    </lineage>
</organism>
<dbReference type="EMBL" id="CADEAL010000280">
    <property type="protein sequence ID" value="CAB1417728.1"/>
    <property type="molecule type" value="Genomic_DNA"/>
</dbReference>
<sequence>KTGAGSAYFNPAEHRERKRRGEEEDREEREGDGRCWSPKGTQGKVEERRRGGQRGEGGRREVLESQRHTGKGRGEEKRRTERRGRETGGAGVPKDHRESPHSPAFTPFYITIDGEKKEAKKQRGGKERATYQLLLEEPEMFPVFLVAEDINPW</sequence>